<dbReference type="InterPro" id="IPR055927">
    <property type="entry name" value="DUF7504"/>
</dbReference>
<dbReference type="RefSeq" id="WP_227230164.1">
    <property type="nucleotide sequence ID" value="NZ_JAJCVJ010000002.1"/>
</dbReference>
<keyword evidence="2" id="KW-1185">Reference proteome</keyword>
<dbReference type="Gene3D" id="3.40.50.300">
    <property type="entry name" value="P-loop containing nucleotide triphosphate hydrolases"/>
    <property type="match status" value="1"/>
</dbReference>
<dbReference type="AlphaFoldDB" id="A0ABD5RCZ6"/>
<sequence length="215" mass="23443">MDEEPAVLRGDEIESGTNVLVAGPVMTGKRDILLSLVGAGDATERGNVLVTTRQDAETIAGGFRRLAGPVPDERLPIVDCVSRANGFGRAPESPYRRYVTDPGDLTGIGIGLTEYLRAFYDDGVAARVGLHSLSTILMYADLRRVFQFVHVLTGRIASSEFVGVFAIDSTVPDSRDLEILKQPFDALVELRETDTGDRQVRVRGAEFGPRAWTDY</sequence>
<evidence type="ECO:0000313" key="2">
    <source>
        <dbReference type="Proteomes" id="UP001596201"/>
    </source>
</evidence>
<accession>A0ABD5RCZ6</accession>
<protein>
    <recommendedName>
        <fullName evidence="3">RecA-superfamily ATPase, KaiC/GvpD/RAD55 family</fullName>
    </recommendedName>
</protein>
<comment type="caution">
    <text evidence="1">The sequence shown here is derived from an EMBL/GenBank/DDBJ whole genome shotgun (WGS) entry which is preliminary data.</text>
</comment>
<organism evidence="1 2">
    <name type="scientific">Salinirubrum litoreum</name>
    <dbReference type="NCBI Taxonomy" id="1126234"/>
    <lineage>
        <taxon>Archaea</taxon>
        <taxon>Methanobacteriati</taxon>
        <taxon>Methanobacteriota</taxon>
        <taxon>Stenosarchaea group</taxon>
        <taxon>Halobacteria</taxon>
        <taxon>Halobacteriales</taxon>
        <taxon>Haloferacaceae</taxon>
        <taxon>Salinirubrum</taxon>
    </lineage>
</organism>
<evidence type="ECO:0008006" key="3">
    <source>
        <dbReference type="Google" id="ProtNLM"/>
    </source>
</evidence>
<dbReference type="InterPro" id="IPR027417">
    <property type="entry name" value="P-loop_NTPase"/>
</dbReference>
<dbReference type="Proteomes" id="UP001596201">
    <property type="component" value="Unassembled WGS sequence"/>
</dbReference>
<name>A0ABD5RCZ6_9EURY</name>
<dbReference type="Pfam" id="PF24336">
    <property type="entry name" value="DUF7504"/>
    <property type="match status" value="1"/>
</dbReference>
<proteinExistence type="predicted"/>
<dbReference type="EMBL" id="JBHSKX010000002">
    <property type="protein sequence ID" value="MFC5367921.1"/>
    <property type="molecule type" value="Genomic_DNA"/>
</dbReference>
<reference evidence="1 2" key="1">
    <citation type="journal article" date="2019" name="Int. J. Syst. Evol. Microbiol.">
        <title>The Global Catalogue of Microorganisms (GCM) 10K type strain sequencing project: providing services to taxonomists for standard genome sequencing and annotation.</title>
        <authorList>
            <consortium name="The Broad Institute Genomics Platform"/>
            <consortium name="The Broad Institute Genome Sequencing Center for Infectious Disease"/>
            <person name="Wu L."/>
            <person name="Ma J."/>
        </authorList>
    </citation>
    <scope>NUCLEOTIDE SEQUENCE [LARGE SCALE GENOMIC DNA]</scope>
    <source>
        <strain evidence="1 2">CGMCC 1.12237</strain>
    </source>
</reference>
<evidence type="ECO:0000313" key="1">
    <source>
        <dbReference type="EMBL" id="MFC5367921.1"/>
    </source>
</evidence>
<gene>
    <name evidence="1" type="ORF">ACFPJ5_13375</name>
</gene>